<dbReference type="SUPFAM" id="SSF55729">
    <property type="entry name" value="Acyl-CoA N-acyltransferases (Nat)"/>
    <property type="match status" value="1"/>
</dbReference>
<dbReference type="Gene3D" id="3.30.70.3550">
    <property type="entry name" value="Leucyl/phenylalanyl-tRNA-protein transferase, N-terminal domain"/>
    <property type="match status" value="1"/>
</dbReference>
<dbReference type="EMBL" id="CAEZZX010000075">
    <property type="protein sequence ID" value="CAB4777334.1"/>
    <property type="molecule type" value="Genomic_DNA"/>
</dbReference>
<dbReference type="AlphaFoldDB" id="A0A6J6W0W6"/>
<dbReference type="Gene3D" id="3.40.630.70">
    <property type="entry name" value="Leucyl/phenylalanyl-tRNA-protein transferase, C-terminal domain"/>
    <property type="match status" value="1"/>
</dbReference>
<reference evidence="4" key="1">
    <citation type="submission" date="2020-05" db="EMBL/GenBank/DDBJ databases">
        <authorList>
            <person name="Chiriac C."/>
            <person name="Salcher M."/>
            <person name="Ghai R."/>
            <person name="Kavagutti S V."/>
        </authorList>
    </citation>
    <scope>NUCLEOTIDE SEQUENCE</scope>
</reference>
<dbReference type="NCBIfam" id="TIGR00667">
    <property type="entry name" value="aat"/>
    <property type="match status" value="1"/>
</dbReference>
<dbReference type="GO" id="GO:0030163">
    <property type="term" value="P:protein catabolic process"/>
    <property type="evidence" value="ECO:0007669"/>
    <property type="project" value="InterPro"/>
</dbReference>
<dbReference type="InterPro" id="IPR042221">
    <property type="entry name" value="Leu/Phe-tRNA_Trfase_N"/>
</dbReference>
<evidence type="ECO:0000256" key="1">
    <source>
        <dbReference type="ARBA" id="ARBA00022490"/>
    </source>
</evidence>
<dbReference type="Pfam" id="PF03588">
    <property type="entry name" value="Leu_Phe_trans"/>
    <property type="match status" value="1"/>
</dbReference>
<gene>
    <name evidence="4" type="ORF">UFOPK2938_00493</name>
</gene>
<dbReference type="InterPro" id="IPR004616">
    <property type="entry name" value="Leu/Phe-tRNA_Trfase"/>
</dbReference>
<organism evidence="4">
    <name type="scientific">freshwater metagenome</name>
    <dbReference type="NCBI Taxonomy" id="449393"/>
    <lineage>
        <taxon>unclassified sequences</taxon>
        <taxon>metagenomes</taxon>
        <taxon>ecological metagenomes</taxon>
    </lineage>
</organism>
<proteinExistence type="inferred from homology"/>
<dbReference type="HAMAP" id="MF_00688">
    <property type="entry name" value="Leu_Phe_trans"/>
    <property type="match status" value="1"/>
</dbReference>
<dbReference type="PANTHER" id="PTHR30098">
    <property type="entry name" value="LEUCYL/PHENYLALANYL-TRNA--PROTEIN TRANSFERASE"/>
    <property type="match status" value="1"/>
</dbReference>
<dbReference type="GO" id="GO:0008914">
    <property type="term" value="F:leucyl-tRNA--protein transferase activity"/>
    <property type="evidence" value="ECO:0007669"/>
    <property type="project" value="InterPro"/>
</dbReference>
<protein>
    <submittedName>
        <fullName evidence="4">Unannotated protein</fullName>
    </submittedName>
</protein>
<evidence type="ECO:0000256" key="3">
    <source>
        <dbReference type="ARBA" id="ARBA00023315"/>
    </source>
</evidence>
<evidence type="ECO:0000256" key="2">
    <source>
        <dbReference type="ARBA" id="ARBA00022679"/>
    </source>
</evidence>
<dbReference type="InterPro" id="IPR016181">
    <property type="entry name" value="Acyl_CoA_acyltransferase"/>
</dbReference>
<name>A0A6J6W0W6_9ZZZZ</name>
<dbReference type="GO" id="GO:0005737">
    <property type="term" value="C:cytoplasm"/>
    <property type="evidence" value="ECO:0007669"/>
    <property type="project" value="TreeGrafter"/>
</dbReference>
<accession>A0A6J6W0W6</accession>
<dbReference type="InterPro" id="IPR042203">
    <property type="entry name" value="Leu/Phe-tRNA_Trfase_C"/>
</dbReference>
<evidence type="ECO:0000313" key="4">
    <source>
        <dbReference type="EMBL" id="CAB4777334.1"/>
    </source>
</evidence>
<keyword evidence="3" id="KW-0012">Acyltransferase</keyword>
<keyword evidence="1" id="KW-0963">Cytoplasm</keyword>
<keyword evidence="2" id="KW-0808">Transferase</keyword>
<dbReference type="PANTHER" id="PTHR30098:SF2">
    <property type="entry name" value="LEUCYL_PHENYLALANYL-TRNA--PROTEIN TRANSFERASE"/>
    <property type="match status" value="1"/>
</dbReference>
<sequence>MSLHPPVEPPPNQWYLPDLALAPDDEDLVGVGADLEPGTLLAAYRSGLFPMHVNIDDERPVGWWSPNPRAVIDSVYISRSLRRSLKRFQVTVDTDFSAVMAACARGHEDGQWIDDEITHAFHRLFDLGWAHSVEVRTSEVELVGGLYGVSIGGFFAGESMFHVVPDASKVALVHLKAILDANGDARNVLDVQWRTDHLASMGAVELPRTEYVVRLEQALAAPTINFEALSRRAVRLWIEAREAAQ</sequence>